<evidence type="ECO:0000313" key="3">
    <source>
        <dbReference type="Proteomes" id="UP000009222"/>
    </source>
</evidence>
<sequence>MPINEEILKIKDIILNSVDCERIYLFGSYAYGTPTADSDYDFYVVLKDDFPEKPIIAMEMINRSLMNFNTRMPIDVLANYKNRFEYRSSQPTIERKINKEGILLYG</sequence>
<evidence type="ECO:0000259" key="1">
    <source>
        <dbReference type="Pfam" id="PF18765"/>
    </source>
</evidence>
<accession>F5YCY5</accession>
<keyword evidence="3" id="KW-1185">Reference proteome</keyword>
<dbReference type="CDD" id="cd05403">
    <property type="entry name" value="NT_KNTase_like"/>
    <property type="match status" value="1"/>
</dbReference>
<dbReference type="SUPFAM" id="SSF81301">
    <property type="entry name" value="Nucleotidyltransferase"/>
    <property type="match status" value="1"/>
</dbReference>
<evidence type="ECO:0000313" key="2">
    <source>
        <dbReference type="EMBL" id="AEF82779.1"/>
    </source>
</evidence>
<protein>
    <submittedName>
        <fullName evidence="2">Nucleotidyltransferase domain protein</fullName>
    </submittedName>
</protein>
<feature type="domain" description="Polymerase beta nucleotidyltransferase" evidence="1">
    <location>
        <begin position="9"/>
        <end position="105"/>
    </location>
</feature>
<keyword evidence="2" id="KW-0808">Transferase</keyword>
<dbReference type="PANTHER" id="PTHR33933:SF1">
    <property type="entry name" value="PROTEIN ADENYLYLTRANSFERASE MNTA-RELATED"/>
    <property type="match status" value="1"/>
</dbReference>
<proteinExistence type="predicted"/>
<gene>
    <name evidence="2" type="ordered locus">TREAZ_0387</name>
</gene>
<dbReference type="Gene3D" id="3.30.460.10">
    <property type="entry name" value="Beta Polymerase, domain 2"/>
    <property type="match status" value="1"/>
</dbReference>
<dbReference type="InterPro" id="IPR052548">
    <property type="entry name" value="Type_VII_TA_antitoxin"/>
</dbReference>
<dbReference type="InParanoid" id="F5YCY5"/>
<dbReference type="InterPro" id="IPR043519">
    <property type="entry name" value="NT_sf"/>
</dbReference>
<dbReference type="InterPro" id="IPR041633">
    <property type="entry name" value="Polbeta"/>
</dbReference>
<reference evidence="3" key="1">
    <citation type="submission" date="2009-12" db="EMBL/GenBank/DDBJ databases">
        <title>Complete sequence of Treponema azotonutricium strain ZAS-9.</title>
        <authorList>
            <person name="Tetu S.G."/>
            <person name="Matson E."/>
            <person name="Ren Q."/>
            <person name="Seshadri R."/>
            <person name="Elbourne L."/>
            <person name="Hassan K.A."/>
            <person name="Durkin A."/>
            <person name="Radune D."/>
            <person name="Mohamoud Y."/>
            <person name="Shay R."/>
            <person name="Jin S."/>
            <person name="Zhang X."/>
            <person name="Lucey K."/>
            <person name="Ballor N.R."/>
            <person name="Ottesen E."/>
            <person name="Rosenthal R."/>
            <person name="Allen A."/>
            <person name="Leadbetter J.R."/>
            <person name="Paulsen I.T."/>
        </authorList>
    </citation>
    <scope>NUCLEOTIDE SEQUENCE [LARGE SCALE GENOMIC DNA]</scope>
    <source>
        <strain evidence="3">ATCC BAA-888 / DSM 13862 / ZAS-9</strain>
    </source>
</reference>
<dbReference type="eggNOG" id="COG1708">
    <property type="taxonomic scope" value="Bacteria"/>
</dbReference>
<dbReference type="HOGENOM" id="CLU_130257_9_3_12"/>
<dbReference type="RefSeq" id="WP_015711556.1">
    <property type="nucleotide sequence ID" value="NC_015577.1"/>
</dbReference>
<dbReference type="GO" id="GO:0016740">
    <property type="term" value="F:transferase activity"/>
    <property type="evidence" value="ECO:0007669"/>
    <property type="project" value="UniProtKB-KW"/>
</dbReference>
<dbReference type="Pfam" id="PF18765">
    <property type="entry name" value="Polbeta"/>
    <property type="match status" value="1"/>
</dbReference>
<dbReference type="Proteomes" id="UP000009222">
    <property type="component" value="Chromosome"/>
</dbReference>
<name>F5YCY5_LEAAZ</name>
<dbReference type="AlphaFoldDB" id="F5YCY5"/>
<organism evidence="2 3">
    <name type="scientific">Leadbettera azotonutricia (strain ATCC BAA-888 / DSM 13862 / ZAS-9)</name>
    <name type="common">Treponema azotonutricium</name>
    <dbReference type="NCBI Taxonomy" id="545695"/>
    <lineage>
        <taxon>Bacteria</taxon>
        <taxon>Pseudomonadati</taxon>
        <taxon>Spirochaetota</taxon>
        <taxon>Spirochaetia</taxon>
        <taxon>Spirochaetales</taxon>
        <taxon>Breznakiellaceae</taxon>
        <taxon>Leadbettera</taxon>
    </lineage>
</organism>
<dbReference type="PANTHER" id="PTHR33933">
    <property type="entry name" value="NUCLEOTIDYLTRANSFERASE"/>
    <property type="match status" value="1"/>
</dbReference>
<reference evidence="2 3" key="2">
    <citation type="journal article" date="2011" name="ISME J.">
        <title>RNA-seq reveals cooperative metabolic interactions between two termite-gut spirochete species in co-culture.</title>
        <authorList>
            <person name="Rosenthal A.Z."/>
            <person name="Matson E.G."/>
            <person name="Eldar A."/>
            <person name="Leadbetter J.R."/>
        </authorList>
    </citation>
    <scope>NUCLEOTIDE SEQUENCE [LARGE SCALE GENOMIC DNA]</scope>
    <source>
        <strain evidence="3">ATCC BAA-888 / DSM 13862 / ZAS-9</strain>
    </source>
</reference>
<dbReference type="OrthoDB" id="9799750at2"/>
<dbReference type="KEGG" id="taz:TREAZ_0387"/>
<dbReference type="EMBL" id="CP001841">
    <property type="protein sequence ID" value="AEF82779.1"/>
    <property type="molecule type" value="Genomic_DNA"/>
</dbReference>
<dbReference type="STRING" id="545695.TREAZ_0387"/>